<dbReference type="CDD" id="cd06849">
    <property type="entry name" value="lipoyl_domain"/>
    <property type="match status" value="1"/>
</dbReference>
<reference evidence="6 7" key="1">
    <citation type="submission" date="2018-10" db="EMBL/GenBank/DDBJ databases">
        <title>Genomic Encyclopedia of Archaeal and Bacterial Type Strains, Phase II (KMG-II): from individual species to whole genera.</title>
        <authorList>
            <person name="Goeker M."/>
        </authorList>
    </citation>
    <scope>NUCLEOTIDE SEQUENCE [LARGE SCALE GENOMIC DNA]</scope>
    <source>
        <strain evidence="6 7">VM1</strain>
    </source>
</reference>
<dbReference type="EC" id="2.3.1.-" evidence="4"/>
<gene>
    <name evidence="6" type="ORF">CLV39_0711</name>
</gene>
<accession>A0A3M0BQF6</accession>
<dbReference type="Pfam" id="PF00364">
    <property type="entry name" value="Biotin_lipoyl"/>
    <property type="match status" value="1"/>
</dbReference>
<dbReference type="EMBL" id="REFO01000011">
    <property type="protein sequence ID" value="RMA97058.1"/>
    <property type="molecule type" value="Genomic_DNA"/>
</dbReference>
<evidence type="ECO:0000256" key="2">
    <source>
        <dbReference type="ARBA" id="ARBA00007317"/>
    </source>
</evidence>
<dbReference type="InterPro" id="IPR003016">
    <property type="entry name" value="2-oxoA_DH_lipoyl-BS"/>
</dbReference>
<keyword evidence="4" id="KW-0012">Acyltransferase</keyword>
<evidence type="ECO:0000256" key="4">
    <source>
        <dbReference type="RuleBase" id="RU003423"/>
    </source>
</evidence>
<dbReference type="AlphaFoldDB" id="A0A3M0BQF6"/>
<dbReference type="PROSITE" id="PS00189">
    <property type="entry name" value="LIPOYL"/>
    <property type="match status" value="1"/>
</dbReference>
<dbReference type="PANTHER" id="PTHR23151">
    <property type="entry name" value="DIHYDROLIPOAMIDE ACETYL/SUCCINYL-TRANSFERASE-RELATED"/>
    <property type="match status" value="1"/>
</dbReference>
<dbReference type="PROSITE" id="PS50968">
    <property type="entry name" value="BIOTINYL_LIPOYL"/>
    <property type="match status" value="1"/>
</dbReference>
<evidence type="ECO:0000313" key="6">
    <source>
        <dbReference type="EMBL" id="RMA97058.1"/>
    </source>
</evidence>
<organism evidence="6 7">
    <name type="scientific">Hydrogenothermus marinus</name>
    <dbReference type="NCBI Taxonomy" id="133270"/>
    <lineage>
        <taxon>Bacteria</taxon>
        <taxon>Pseudomonadati</taxon>
        <taxon>Aquificota</taxon>
        <taxon>Aquificia</taxon>
        <taxon>Aquificales</taxon>
        <taxon>Hydrogenothermaceae</taxon>
        <taxon>Hydrogenothermus</taxon>
    </lineage>
</organism>
<dbReference type="SUPFAM" id="SSF51230">
    <property type="entry name" value="Single hybrid motif"/>
    <property type="match status" value="1"/>
</dbReference>
<evidence type="ECO:0000256" key="3">
    <source>
        <dbReference type="ARBA" id="ARBA00022823"/>
    </source>
</evidence>
<feature type="domain" description="Lipoyl-binding" evidence="5">
    <location>
        <begin position="2"/>
        <end position="77"/>
    </location>
</feature>
<keyword evidence="4 6" id="KW-0808">Transferase</keyword>
<dbReference type="InterPro" id="IPR023213">
    <property type="entry name" value="CAT-like_dom_sf"/>
</dbReference>
<dbReference type="Proteomes" id="UP000280842">
    <property type="component" value="Unassembled WGS sequence"/>
</dbReference>
<evidence type="ECO:0000259" key="5">
    <source>
        <dbReference type="PROSITE" id="PS50968"/>
    </source>
</evidence>
<dbReference type="SUPFAM" id="SSF52777">
    <property type="entry name" value="CoA-dependent acyltransferases"/>
    <property type="match status" value="1"/>
</dbReference>
<comment type="caution">
    <text evidence="6">The sequence shown here is derived from an EMBL/GenBank/DDBJ whole genome shotgun (WGS) entry which is preliminary data.</text>
</comment>
<name>A0A3M0BQF6_9AQUI</name>
<proteinExistence type="inferred from homology"/>
<dbReference type="GO" id="GO:0045254">
    <property type="term" value="C:pyruvate dehydrogenase complex"/>
    <property type="evidence" value="ECO:0007669"/>
    <property type="project" value="InterPro"/>
</dbReference>
<dbReference type="Gene3D" id="3.30.559.10">
    <property type="entry name" value="Chloramphenicol acetyltransferase-like domain"/>
    <property type="match status" value="1"/>
</dbReference>
<dbReference type="InterPro" id="IPR001078">
    <property type="entry name" value="2-oxoacid_DH_actylTfrase"/>
</dbReference>
<sequence>MDYEITMPRLTDTMETGMIVRWLKNEGDFVKKGEPIVEIETEKAIQEVESFKTGRLKKILAHEGDEVPVGKPIAILELTEEKNTAPIKKETIKTEEKVIKTDKQEKIKKEEIKEEKTPTEKPKTEEQEIKKYPTGLASPYAKKLAAEFNIDIEKLQKEGKLPSPAHEEDILTYYYSEFFEIDALEEAKAFNIDLKEIVENYGKKITKDMVIQFAKERNLYKKIDISQIQKRTIEHLSKSATVPVYHIYETIDVKYIPEDTEYSLTTWIVKITGDVMQNHYRTRLYYDNGKYRLYPSSNIGVAVAVDEELFSPVIKNIELKSLKDIQEDINIIKEKAEKKIFNPEDFEAGTFAISNLGMFGIERFDAVVPYNYSGIMAIGTKTKNKIKITITFDHRIINGREAAIFVKGLKEKFKDKDYIQNLK</sequence>
<protein>
    <recommendedName>
        <fullName evidence="4">Dihydrolipoamide acetyltransferase component of pyruvate dehydrogenase complex</fullName>
        <ecNumber evidence="4">2.3.1.-</ecNumber>
    </recommendedName>
</protein>
<comment type="cofactor">
    <cofactor evidence="1 4">
        <name>(R)-lipoate</name>
        <dbReference type="ChEBI" id="CHEBI:83088"/>
    </cofactor>
</comment>
<dbReference type="InterPro" id="IPR000089">
    <property type="entry name" value="Biotin_lipoyl"/>
</dbReference>
<dbReference type="RefSeq" id="WP_121922851.1">
    <property type="nucleotide sequence ID" value="NZ_REFO01000011.1"/>
</dbReference>
<dbReference type="InterPro" id="IPR011053">
    <property type="entry name" value="Single_hybrid_motif"/>
</dbReference>
<dbReference type="Pfam" id="PF00198">
    <property type="entry name" value="2-oxoacid_dh"/>
    <property type="match status" value="1"/>
</dbReference>
<dbReference type="GO" id="GO:0016746">
    <property type="term" value="F:acyltransferase activity"/>
    <property type="evidence" value="ECO:0007669"/>
    <property type="project" value="UniProtKB-KW"/>
</dbReference>
<evidence type="ECO:0000313" key="7">
    <source>
        <dbReference type="Proteomes" id="UP000280842"/>
    </source>
</evidence>
<comment type="similarity">
    <text evidence="2 4">Belongs to the 2-oxoacid dehydrogenase family.</text>
</comment>
<dbReference type="OrthoDB" id="9805770at2"/>
<keyword evidence="6" id="KW-0670">Pyruvate</keyword>
<dbReference type="Gene3D" id="2.40.50.100">
    <property type="match status" value="1"/>
</dbReference>
<keyword evidence="3 4" id="KW-0450">Lipoyl</keyword>
<keyword evidence="7" id="KW-1185">Reference proteome</keyword>
<dbReference type="InterPro" id="IPR045257">
    <property type="entry name" value="E2/Pdx1"/>
</dbReference>
<dbReference type="GO" id="GO:0006086">
    <property type="term" value="P:pyruvate decarboxylation to acetyl-CoA"/>
    <property type="evidence" value="ECO:0007669"/>
    <property type="project" value="InterPro"/>
</dbReference>
<evidence type="ECO:0000256" key="1">
    <source>
        <dbReference type="ARBA" id="ARBA00001938"/>
    </source>
</evidence>
<dbReference type="PANTHER" id="PTHR23151:SF90">
    <property type="entry name" value="DIHYDROLIPOYLLYSINE-RESIDUE ACETYLTRANSFERASE COMPONENT OF PYRUVATE DEHYDROGENASE COMPLEX, MITOCHONDRIAL-RELATED"/>
    <property type="match status" value="1"/>
</dbReference>